<dbReference type="Proteomes" id="UP000265703">
    <property type="component" value="Unassembled WGS sequence"/>
</dbReference>
<dbReference type="CDD" id="cd00067">
    <property type="entry name" value="GAL4"/>
    <property type="match status" value="1"/>
</dbReference>
<name>A0A397SLV6_9GLOM</name>
<dbReference type="GO" id="GO:0000981">
    <property type="term" value="F:DNA-binding transcription factor activity, RNA polymerase II-specific"/>
    <property type="evidence" value="ECO:0007669"/>
    <property type="project" value="InterPro"/>
</dbReference>
<gene>
    <name evidence="3" type="ORF">C1645_775285</name>
    <name evidence="2" type="ORF">C1645_777844</name>
</gene>
<dbReference type="GO" id="GO:0008270">
    <property type="term" value="F:zinc ion binding"/>
    <property type="evidence" value="ECO:0007669"/>
    <property type="project" value="InterPro"/>
</dbReference>
<dbReference type="SMART" id="SM00066">
    <property type="entry name" value="GAL4"/>
    <property type="match status" value="1"/>
</dbReference>
<evidence type="ECO:0000313" key="2">
    <source>
        <dbReference type="EMBL" id="RIA87190.1"/>
    </source>
</evidence>
<sequence>MLIMSQGKRVIEELSNNELSCNGKKQIQSDKIVTMKKVAKKRGRINVNACYRCRRDKKKCDGNYSTKETCRYCRHHKVECSYPEPGRKRVKIVQPHVKDIKIKVKESKKIKKVDIKKDQMKDIHERIIKVEENLVGVTELLSNARQLDIKEIIKQFFFRLLFDETTTIEQALLLRRLWNLIEKIMNYPTCNEEYLYAIYKRLQYLESDQEKIRSQMWKEIQSFVDRYNETNNSCENETSVHSITNSEIISPYTPPSLHVSKSIQPHSFSPIPPEFDYFEELSICHSTVHDPLIVQPDYDNKIKPSPIVPSQRSPRICLKNEDYQEGGISLSDSPNEFSWLRNDQSDSFTFNNNFIPYIDSNSSHNEMNYFQHLTNEGTNFLCFQSTMSSPLFPNENYNIPTFNRLQPSPSILPLNEIEHSYGILSPINSTADYIQYEAGLGIIQEQYPPTSNF</sequence>
<dbReference type="EMBL" id="QKYT01000322">
    <property type="protein sequence ID" value="RIA87190.1"/>
    <property type="molecule type" value="Genomic_DNA"/>
</dbReference>
<keyword evidence="4" id="KW-1185">Reference proteome</keyword>
<dbReference type="Pfam" id="PF00172">
    <property type="entry name" value="Zn_clus"/>
    <property type="match status" value="1"/>
</dbReference>
<comment type="caution">
    <text evidence="2">The sequence shown here is derived from an EMBL/GenBank/DDBJ whole genome shotgun (WGS) entry which is preliminary data.</text>
</comment>
<evidence type="ECO:0000313" key="3">
    <source>
        <dbReference type="EMBL" id="RIA88314.1"/>
    </source>
</evidence>
<reference evidence="2 4" key="1">
    <citation type="submission" date="2018-06" db="EMBL/GenBank/DDBJ databases">
        <title>Comparative genomics reveals the genomic features of Rhizophagus irregularis, R. cerebriforme, R. diaphanum and Gigaspora rosea, and their symbiotic lifestyle signature.</title>
        <authorList>
            <person name="Morin E."/>
            <person name="San Clemente H."/>
            <person name="Chen E.C.H."/>
            <person name="De La Providencia I."/>
            <person name="Hainaut M."/>
            <person name="Kuo A."/>
            <person name="Kohler A."/>
            <person name="Murat C."/>
            <person name="Tang N."/>
            <person name="Roy S."/>
            <person name="Loubradou J."/>
            <person name="Henrissat B."/>
            <person name="Grigoriev I.V."/>
            <person name="Corradi N."/>
            <person name="Roux C."/>
            <person name="Martin F.M."/>
        </authorList>
    </citation>
    <scope>NUCLEOTIDE SEQUENCE [LARGE SCALE GENOMIC DNA]</scope>
    <source>
        <strain evidence="2 4">DAOM 227022</strain>
    </source>
</reference>
<proteinExistence type="predicted"/>
<dbReference type="PROSITE" id="PS50048">
    <property type="entry name" value="ZN2_CY6_FUNGAL_2"/>
    <property type="match status" value="1"/>
</dbReference>
<organism evidence="2 4">
    <name type="scientific">Glomus cerebriforme</name>
    <dbReference type="NCBI Taxonomy" id="658196"/>
    <lineage>
        <taxon>Eukaryota</taxon>
        <taxon>Fungi</taxon>
        <taxon>Fungi incertae sedis</taxon>
        <taxon>Mucoromycota</taxon>
        <taxon>Glomeromycotina</taxon>
        <taxon>Glomeromycetes</taxon>
        <taxon>Glomerales</taxon>
        <taxon>Glomeraceae</taxon>
        <taxon>Glomus</taxon>
    </lineage>
</organism>
<evidence type="ECO:0000313" key="4">
    <source>
        <dbReference type="Proteomes" id="UP000265703"/>
    </source>
</evidence>
<evidence type="ECO:0000259" key="1">
    <source>
        <dbReference type="PROSITE" id="PS50048"/>
    </source>
</evidence>
<dbReference type="EMBL" id="QKYT01000270">
    <property type="protein sequence ID" value="RIA88314.1"/>
    <property type="molecule type" value="Genomic_DNA"/>
</dbReference>
<dbReference type="PROSITE" id="PS00463">
    <property type="entry name" value="ZN2_CY6_FUNGAL_1"/>
    <property type="match status" value="1"/>
</dbReference>
<dbReference type="InterPro" id="IPR001138">
    <property type="entry name" value="Zn2Cys6_DnaBD"/>
</dbReference>
<dbReference type="SUPFAM" id="SSF57701">
    <property type="entry name" value="Zn2/Cys6 DNA-binding domain"/>
    <property type="match status" value="1"/>
</dbReference>
<feature type="domain" description="Zn(2)-C6 fungal-type" evidence="1">
    <location>
        <begin position="49"/>
        <end position="82"/>
    </location>
</feature>
<dbReference type="Gene3D" id="4.10.240.10">
    <property type="entry name" value="Zn(2)-C6 fungal-type DNA-binding domain"/>
    <property type="match status" value="1"/>
</dbReference>
<dbReference type="AlphaFoldDB" id="A0A397SLV6"/>
<dbReference type="OrthoDB" id="2123952at2759"/>
<protein>
    <recommendedName>
        <fullName evidence="1">Zn(2)-C6 fungal-type domain-containing protein</fullName>
    </recommendedName>
</protein>
<accession>A0A397SLV6</accession>
<dbReference type="InterPro" id="IPR036864">
    <property type="entry name" value="Zn2-C6_fun-type_DNA-bd_sf"/>
</dbReference>